<protein>
    <submittedName>
        <fullName evidence="1">Uncharacterized protein</fullName>
    </submittedName>
</protein>
<dbReference type="AlphaFoldDB" id="A0AA87ML37"/>
<gene>
    <name evidence="1" type="ORF">LEP1GSC125_0983</name>
</gene>
<organism evidence="1 2">
    <name type="scientific">Leptospira mayottensis 200901122</name>
    <dbReference type="NCBI Taxonomy" id="1193010"/>
    <lineage>
        <taxon>Bacteria</taxon>
        <taxon>Pseudomonadati</taxon>
        <taxon>Spirochaetota</taxon>
        <taxon>Spirochaetia</taxon>
        <taxon>Leptospirales</taxon>
        <taxon>Leptospiraceae</taxon>
        <taxon>Leptospira</taxon>
    </lineage>
</organism>
<reference evidence="1 2" key="1">
    <citation type="journal article" date="2014" name="Int. J. Syst. Evol. Microbiol.">
        <title>Leptospira mayottensis sp. nov., a pathogenic species of the genus Leptospira isolated from humans.</title>
        <authorList>
            <person name="Bourhy P."/>
            <person name="Collet L."/>
            <person name="Brisse S."/>
            <person name="Picardeau M."/>
        </authorList>
    </citation>
    <scope>NUCLEOTIDE SEQUENCE [LARGE SCALE GENOMIC DNA]</scope>
    <source>
        <strain evidence="1 2">200901122</strain>
    </source>
</reference>
<accession>A0AA87ML37</accession>
<name>A0AA87ML37_9LEPT</name>
<dbReference type="Proteomes" id="UP000001343">
    <property type="component" value="Unassembled WGS sequence"/>
</dbReference>
<proteinExistence type="predicted"/>
<evidence type="ECO:0000313" key="1">
    <source>
        <dbReference type="EMBL" id="EKR98193.1"/>
    </source>
</evidence>
<sequence>MQESRKDNRKIEFFSDLFREPAEPVSKFRERPVDFGFEFHFNGKRNFLSYVSVKQKSELAKNRICEN</sequence>
<comment type="caution">
    <text evidence="1">The sequence shown here is derived from an EMBL/GenBank/DDBJ whole genome shotgun (WGS) entry which is preliminary data.</text>
</comment>
<evidence type="ECO:0000313" key="2">
    <source>
        <dbReference type="Proteomes" id="UP000001343"/>
    </source>
</evidence>
<dbReference type="EMBL" id="AKWM02000082">
    <property type="protein sequence ID" value="EKR98193.1"/>
    <property type="molecule type" value="Genomic_DNA"/>
</dbReference>